<reference evidence="2 3" key="1">
    <citation type="submission" date="2014-02" db="EMBL/GenBank/DDBJ databases">
        <title>Transposable element dynamics among asymbiotic and ectomycorrhizal Amanita fungi.</title>
        <authorList>
            <consortium name="DOE Joint Genome Institute"/>
            <person name="Hess J."/>
            <person name="Skrede I."/>
            <person name="Wolfe B."/>
            <person name="LaButti K."/>
            <person name="Ohm R.A."/>
            <person name="Grigoriev I.V."/>
            <person name="Pringle A."/>
        </authorList>
    </citation>
    <scope>NUCLEOTIDE SEQUENCE [LARGE SCALE GENOMIC DNA]</scope>
    <source>
        <strain evidence="2 3">SKay4041</strain>
    </source>
</reference>
<gene>
    <name evidence="2" type="ORF">AMATHDRAFT_134055</name>
</gene>
<keyword evidence="1" id="KW-1133">Transmembrane helix</keyword>
<sequence>MEEVAFVQPAADSTRTRGLQNQFLPDTGNPFSAEDPIQVAFTLCTLLFLRRTVTHENYRHITEPYEIWFRERERTSYIESLDNRIHEIWDLFLNNHRNSREIETVLWHAFTVNENSKKTVRVIDFLIKCEVPRTLVNHPIIMLSISHAWKCGVSALDQRPTSQWIYRFDILGRPRVRHLIDMISDFIYLLLLLHFMIHPPMEANHNYCTRELILLLFTAAGLLRPLFAHKLSHALTAIAFIACVPSIPTPGQTPFLVLVWAMVVHFIELHTVQGPSPMYFFPVDLCLPFVVLLKRKIMQGPVAVVVYLFPASLFSFFLLSTTITDTFFQSGVRSSDGYQILSSLGPAPMETRIAFLLLSTTLVVIASTTSFMLLLSDRPRTMGNRWDRYSNEVGEEARVIWYKIVFAYSTSVLYPSPFNLFYVTMWLPILAMFRGL</sequence>
<dbReference type="EMBL" id="KZ301969">
    <property type="protein sequence ID" value="PFH54648.1"/>
    <property type="molecule type" value="Genomic_DNA"/>
</dbReference>
<dbReference type="OrthoDB" id="3941538at2759"/>
<feature type="transmembrane region" description="Helical" evidence="1">
    <location>
        <begin position="353"/>
        <end position="375"/>
    </location>
</feature>
<feature type="transmembrane region" description="Helical" evidence="1">
    <location>
        <begin position="209"/>
        <end position="227"/>
    </location>
</feature>
<protein>
    <submittedName>
        <fullName evidence="2">Uncharacterized protein</fullName>
    </submittedName>
</protein>
<keyword evidence="3" id="KW-1185">Reference proteome</keyword>
<proteinExistence type="predicted"/>
<name>A0A2A9NWT7_9AGAR</name>
<keyword evidence="1" id="KW-0472">Membrane</keyword>
<feature type="transmembrane region" description="Helical" evidence="1">
    <location>
        <begin position="412"/>
        <end position="433"/>
    </location>
</feature>
<feature type="transmembrane region" description="Helical" evidence="1">
    <location>
        <begin position="179"/>
        <end position="197"/>
    </location>
</feature>
<dbReference type="Proteomes" id="UP000242287">
    <property type="component" value="Unassembled WGS sequence"/>
</dbReference>
<organism evidence="2 3">
    <name type="scientific">Amanita thiersii Skay4041</name>
    <dbReference type="NCBI Taxonomy" id="703135"/>
    <lineage>
        <taxon>Eukaryota</taxon>
        <taxon>Fungi</taxon>
        <taxon>Dikarya</taxon>
        <taxon>Basidiomycota</taxon>
        <taxon>Agaricomycotina</taxon>
        <taxon>Agaricomycetes</taxon>
        <taxon>Agaricomycetidae</taxon>
        <taxon>Agaricales</taxon>
        <taxon>Pluteineae</taxon>
        <taxon>Amanitaceae</taxon>
        <taxon>Amanita</taxon>
    </lineage>
</organism>
<evidence type="ECO:0000313" key="2">
    <source>
        <dbReference type="EMBL" id="PFH54648.1"/>
    </source>
</evidence>
<keyword evidence="1" id="KW-0812">Transmembrane</keyword>
<evidence type="ECO:0000313" key="3">
    <source>
        <dbReference type="Proteomes" id="UP000242287"/>
    </source>
</evidence>
<dbReference type="AlphaFoldDB" id="A0A2A9NWT7"/>
<accession>A0A2A9NWT7</accession>
<feature type="transmembrane region" description="Helical" evidence="1">
    <location>
        <begin position="300"/>
        <end position="319"/>
    </location>
</feature>
<feature type="transmembrane region" description="Helical" evidence="1">
    <location>
        <begin position="234"/>
        <end position="264"/>
    </location>
</feature>
<evidence type="ECO:0000256" key="1">
    <source>
        <dbReference type="SAM" id="Phobius"/>
    </source>
</evidence>